<evidence type="ECO:0000256" key="1">
    <source>
        <dbReference type="ARBA" id="ARBA00001946"/>
    </source>
</evidence>
<keyword evidence="5 7" id="KW-0460">Magnesium</keyword>
<accession>A0ABU7W6L5</accession>
<evidence type="ECO:0000256" key="5">
    <source>
        <dbReference type="ARBA" id="ARBA00022842"/>
    </source>
</evidence>
<dbReference type="NCBIfam" id="TIGR03990">
    <property type="entry name" value="Arch_GlmM"/>
    <property type="match status" value="1"/>
</dbReference>
<dbReference type="InterPro" id="IPR005846">
    <property type="entry name" value="A-D-PHexomutase_a/b/a-III"/>
</dbReference>
<gene>
    <name evidence="12" type="primary">glmM</name>
    <name evidence="12" type="ORF">V1468_11280</name>
</gene>
<dbReference type="Pfam" id="PF02878">
    <property type="entry name" value="PGM_PMM_I"/>
    <property type="match status" value="1"/>
</dbReference>
<dbReference type="InterPro" id="IPR050060">
    <property type="entry name" value="Phosphoglucosamine_mutase"/>
</dbReference>
<dbReference type="Proteomes" id="UP001356704">
    <property type="component" value="Unassembled WGS sequence"/>
</dbReference>
<evidence type="ECO:0000313" key="12">
    <source>
        <dbReference type="EMBL" id="MEF3079591.1"/>
    </source>
</evidence>
<evidence type="ECO:0000259" key="9">
    <source>
        <dbReference type="Pfam" id="PF02878"/>
    </source>
</evidence>
<feature type="domain" description="Alpha-D-phosphohexomutase alpha/beta/alpha" evidence="9">
    <location>
        <begin position="8"/>
        <end position="141"/>
    </location>
</feature>
<dbReference type="Gene3D" id="3.30.310.50">
    <property type="entry name" value="Alpha-D-phosphohexomutase, C-terminal domain"/>
    <property type="match status" value="1"/>
</dbReference>
<keyword evidence="4 7" id="KW-0479">Metal-binding</keyword>
<evidence type="ECO:0000256" key="6">
    <source>
        <dbReference type="ARBA" id="ARBA00023235"/>
    </source>
</evidence>
<dbReference type="InterPro" id="IPR036900">
    <property type="entry name" value="A-D-PHexomutase_C_sf"/>
</dbReference>
<dbReference type="EMBL" id="JAZHOU010000003">
    <property type="protein sequence ID" value="MEF3079591.1"/>
    <property type="molecule type" value="Genomic_DNA"/>
</dbReference>
<proteinExistence type="inferred from homology"/>
<evidence type="ECO:0000256" key="7">
    <source>
        <dbReference type="RuleBase" id="RU004326"/>
    </source>
</evidence>
<comment type="similarity">
    <text evidence="2 7">Belongs to the phosphohexose mutase family.</text>
</comment>
<keyword evidence="3" id="KW-0597">Phosphoprotein</keyword>
<evidence type="ECO:0000259" key="10">
    <source>
        <dbReference type="Pfam" id="PF02879"/>
    </source>
</evidence>
<evidence type="ECO:0000256" key="2">
    <source>
        <dbReference type="ARBA" id="ARBA00010231"/>
    </source>
</evidence>
<dbReference type="InterPro" id="IPR024086">
    <property type="entry name" value="GlmM_arc-type"/>
</dbReference>
<dbReference type="EC" id="5.4.2.10" evidence="12"/>
<evidence type="ECO:0000259" key="11">
    <source>
        <dbReference type="Pfam" id="PF02880"/>
    </source>
</evidence>
<dbReference type="InterPro" id="IPR005841">
    <property type="entry name" value="Alpha-D-phosphohexomutase_SF"/>
</dbReference>
<evidence type="ECO:0000256" key="3">
    <source>
        <dbReference type="ARBA" id="ARBA00022553"/>
    </source>
</evidence>
<feature type="domain" description="Alpha-D-phosphohexomutase C-terminal" evidence="8">
    <location>
        <begin position="391"/>
        <end position="453"/>
    </location>
</feature>
<keyword evidence="13" id="KW-1185">Reference proteome</keyword>
<evidence type="ECO:0000313" key="13">
    <source>
        <dbReference type="Proteomes" id="UP001356704"/>
    </source>
</evidence>
<feature type="domain" description="Alpha-D-phosphohexomutase alpha/beta/alpha" evidence="10">
    <location>
        <begin position="172"/>
        <end position="263"/>
    </location>
</feature>
<dbReference type="Gene3D" id="3.40.120.10">
    <property type="entry name" value="Alpha-D-Glucose-1,6-Bisphosphate, subunit A, domain 3"/>
    <property type="match status" value="3"/>
</dbReference>
<dbReference type="PANTHER" id="PTHR42946">
    <property type="entry name" value="PHOSPHOHEXOSE MUTASE"/>
    <property type="match status" value="1"/>
</dbReference>
<dbReference type="InterPro" id="IPR005844">
    <property type="entry name" value="A-D-PHexomutase_a/b/a-I"/>
</dbReference>
<dbReference type="PRINTS" id="PR00509">
    <property type="entry name" value="PGMPMM"/>
</dbReference>
<organism evidence="12 13">
    <name type="scientific">Winogradskyella poriferorum</name>
    <dbReference type="NCBI Taxonomy" id="307627"/>
    <lineage>
        <taxon>Bacteria</taxon>
        <taxon>Pseudomonadati</taxon>
        <taxon>Bacteroidota</taxon>
        <taxon>Flavobacteriia</taxon>
        <taxon>Flavobacteriales</taxon>
        <taxon>Flavobacteriaceae</taxon>
        <taxon>Winogradskyella</taxon>
    </lineage>
</organism>
<sequence length="462" mass="50340">MTLIKSISGIRGTIGGAVEDNLTPIDAVKFAAAYGTWLKQQRSKDNYRVVVGRDARISGEMIQSLVMNTLVGMGIHVIDLGLSTTPTVEVAVPMEHADGGIILTASHNPKQWNALKLLNHKGEFLNGVEGKKILDIAASNDMTFAEVDDLGKITKNDAYIDLHIDEVLDLPLVNKDAIEAANFKVVVDGVNSTGGIAIPLLLERLGVEPVKLYCEPTGHFPHNPEPLKEHLGDLAKAVVKEHADFGIVVDPDVDRLAFMDEKGEMFGEEYTLVACADYVLSKNPGNTVSNMSSTRALRDVTEKHGGTYEASAVGEVNVVELMKKNNVVIGGEGNGGIIYPELHYGRDALVGVALFLSLLAEKKMSVSSLRATYPNYYMSKKKIQLTPQLDVDAILKTMEANYSHETLTTIDGVKIDFAESWVHLRKSNTEPIIRIYTEAQSQEAADDLADRFIAEIKAIANI</sequence>
<dbReference type="SUPFAM" id="SSF55957">
    <property type="entry name" value="Phosphoglucomutase, C-terminal domain"/>
    <property type="match status" value="1"/>
</dbReference>
<comment type="cofactor">
    <cofactor evidence="1">
        <name>Mg(2+)</name>
        <dbReference type="ChEBI" id="CHEBI:18420"/>
    </cofactor>
</comment>
<dbReference type="SUPFAM" id="SSF53738">
    <property type="entry name" value="Phosphoglucomutase, first 3 domains"/>
    <property type="match status" value="3"/>
</dbReference>
<dbReference type="InterPro" id="IPR005843">
    <property type="entry name" value="A-D-PHexomutase_C"/>
</dbReference>
<dbReference type="GO" id="GO:0008966">
    <property type="term" value="F:phosphoglucosamine mutase activity"/>
    <property type="evidence" value="ECO:0007669"/>
    <property type="project" value="UniProtKB-EC"/>
</dbReference>
<comment type="caution">
    <text evidence="12">The sequence shown here is derived from an EMBL/GenBank/DDBJ whole genome shotgun (WGS) entry which is preliminary data.</text>
</comment>
<feature type="domain" description="Alpha-D-phosphohexomutase alpha/beta/alpha" evidence="11">
    <location>
        <begin position="270"/>
        <end position="375"/>
    </location>
</feature>
<evidence type="ECO:0000259" key="8">
    <source>
        <dbReference type="Pfam" id="PF00408"/>
    </source>
</evidence>
<evidence type="ECO:0000256" key="4">
    <source>
        <dbReference type="ARBA" id="ARBA00022723"/>
    </source>
</evidence>
<reference evidence="12 13" key="1">
    <citation type="submission" date="2024-02" db="EMBL/GenBank/DDBJ databases">
        <title>Winogradskyella poriferorum JCM 12885.</title>
        <authorList>
            <person name="Zhang D.-F."/>
            <person name="Fu Z.-Y."/>
        </authorList>
    </citation>
    <scope>NUCLEOTIDE SEQUENCE [LARGE SCALE GENOMIC DNA]</scope>
    <source>
        <strain evidence="12 13">JCM 12885</strain>
    </source>
</reference>
<dbReference type="InterPro" id="IPR016066">
    <property type="entry name" value="A-D-PHexomutase_CS"/>
</dbReference>
<dbReference type="PANTHER" id="PTHR42946:SF1">
    <property type="entry name" value="PHOSPHOGLUCOMUTASE (ALPHA-D-GLUCOSE-1,6-BISPHOSPHATE-DEPENDENT)"/>
    <property type="match status" value="1"/>
</dbReference>
<dbReference type="RefSeq" id="WP_331810348.1">
    <property type="nucleotide sequence ID" value="NZ_JAZHOU010000003.1"/>
</dbReference>
<keyword evidence="6 12" id="KW-0413">Isomerase</keyword>
<dbReference type="Pfam" id="PF02879">
    <property type="entry name" value="PGM_PMM_II"/>
    <property type="match status" value="1"/>
</dbReference>
<dbReference type="Pfam" id="PF02880">
    <property type="entry name" value="PGM_PMM_III"/>
    <property type="match status" value="1"/>
</dbReference>
<dbReference type="PROSITE" id="PS00710">
    <property type="entry name" value="PGM_PMM"/>
    <property type="match status" value="1"/>
</dbReference>
<name>A0ABU7W6L5_9FLAO</name>
<dbReference type="Pfam" id="PF00408">
    <property type="entry name" value="PGM_PMM_IV"/>
    <property type="match status" value="1"/>
</dbReference>
<dbReference type="InterPro" id="IPR005845">
    <property type="entry name" value="A-D-PHexomutase_a/b/a-II"/>
</dbReference>
<protein>
    <submittedName>
        <fullName evidence="12">Phosphoglucosamine mutase</fullName>
        <ecNumber evidence="12">5.4.2.10</ecNumber>
    </submittedName>
</protein>
<dbReference type="InterPro" id="IPR016055">
    <property type="entry name" value="A-D-PHexomutase_a/b/a-I/II/III"/>
</dbReference>